<gene>
    <name evidence="2" type="ORF">PMAYCL1PPCAC_12085</name>
</gene>
<name>A0AAN4ZQF9_9BILA</name>
<evidence type="ECO:0000313" key="2">
    <source>
        <dbReference type="EMBL" id="GMR41890.1"/>
    </source>
</evidence>
<protein>
    <submittedName>
        <fullName evidence="2">Uncharacterized protein</fullName>
    </submittedName>
</protein>
<keyword evidence="1" id="KW-0732">Signal</keyword>
<feature type="chain" id="PRO_5043016754" evidence="1">
    <location>
        <begin position="38"/>
        <end position="266"/>
    </location>
</feature>
<accession>A0AAN4ZQF9</accession>
<dbReference type="PANTHER" id="PTHR37443">
    <property type="entry name" value="PROTEIN CBG09852-RELATED"/>
    <property type="match status" value="1"/>
</dbReference>
<dbReference type="Proteomes" id="UP001328107">
    <property type="component" value="Unassembled WGS sequence"/>
</dbReference>
<evidence type="ECO:0000256" key="1">
    <source>
        <dbReference type="SAM" id="SignalP"/>
    </source>
</evidence>
<dbReference type="EMBL" id="BTRK01000003">
    <property type="protein sequence ID" value="GMR41890.1"/>
    <property type="molecule type" value="Genomic_DNA"/>
</dbReference>
<reference evidence="3" key="1">
    <citation type="submission" date="2022-10" db="EMBL/GenBank/DDBJ databases">
        <title>Genome assembly of Pristionchus species.</title>
        <authorList>
            <person name="Yoshida K."/>
            <person name="Sommer R.J."/>
        </authorList>
    </citation>
    <scope>NUCLEOTIDE SEQUENCE [LARGE SCALE GENOMIC DNA]</scope>
    <source>
        <strain evidence="3">RS5460</strain>
    </source>
</reference>
<feature type="signal peptide" evidence="1">
    <location>
        <begin position="1"/>
        <end position="37"/>
    </location>
</feature>
<comment type="caution">
    <text evidence="2">The sequence shown here is derived from an EMBL/GenBank/DDBJ whole genome shotgun (WGS) entry which is preliminary data.</text>
</comment>
<evidence type="ECO:0000313" key="3">
    <source>
        <dbReference type="Proteomes" id="UP001328107"/>
    </source>
</evidence>
<sequence>SLSFLSPSVFRPGSPSPPLSAMLTYLLIAPLIHTVSSQLAAVYSPVAQSNECGIWSSWGPCVWPDKQNKVSYLNQLTPTCKQHWFYVFVKRYEPALDNFYAYMGSILRSKKPCGMCSYKQSCGFGGPKKCHVSPFTVKGGRSVMPFFVSERVCSASDLDGHSQVPSCEVDYELTLKNGKECQLWPAPDVDLSSIEPPFREQVNRLQWYSCLPKIKRVKHRDGRITREKVCRCCCFPFKPNPKTWKCEHISGQPDAPGQDQLIDELQ</sequence>
<keyword evidence="3" id="KW-1185">Reference proteome</keyword>
<dbReference type="PANTHER" id="PTHR37443:SF3">
    <property type="entry name" value="SECRETED PROTEIN"/>
    <property type="match status" value="1"/>
</dbReference>
<feature type="non-terminal residue" evidence="2">
    <location>
        <position position="1"/>
    </location>
</feature>
<organism evidence="2 3">
    <name type="scientific">Pristionchus mayeri</name>
    <dbReference type="NCBI Taxonomy" id="1317129"/>
    <lineage>
        <taxon>Eukaryota</taxon>
        <taxon>Metazoa</taxon>
        <taxon>Ecdysozoa</taxon>
        <taxon>Nematoda</taxon>
        <taxon>Chromadorea</taxon>
        <taxon>Rhabditida</taxon>
        <taxon>Rhabditina</taxon>
        <taxon>Diplogasteromorpha</taxon>
        <taxon>Diplogasteroidea</taxon>
        <taxon>Neodiplogasteridae</taxon>
        <taxon>Pristionchus</taxon>
    </lineage>
</organism>
<dbReference type="InterPro" id="IPR040271">
    <property type="entry name" value="T19C3.2-like"/>
</dbReference>
<proteinExistence type="predicted"/>
<dbReference type="AlphaFoldDB" id="A0AAN4ZQF9"/>